<comment type="caution">
    <text evidence="2">The sequence shown here is derived from an EMBL/GenBank/DDBJ whole genome shotgun (WGS) entry which is preliminary data.</text>
</comment>
<accession>A0ABD5W0W3</accession>
<dbReference type="SUPFAM" id="SSF53649">
    <property type="entry name" value="Alkaline phosphatase-like"/>
    <property type="match status" value="1"/>
</dbReference>
<dbReference type="EMBL" id="JBHSZI010000001">
    <property type="protein sequence ID" value="MFC7058379.1"/>
    <property type="molecule type" value="Genomic_DNA"/>
</dbReference>
<name>A0ABD5W0W3_9EURY</name>
<dbReference type="InterPro" id="IPR017850">
    <property type="entry name" value="Alkaline_phosphatase_core_sf"/>
</dbReference>
<feature type="region of interest" description="Disordered" evidence="1">
    <location>
        <begin position="1"/>
        <end position="33"/>
    </location>
</feature>
<evidence type="ECO:0000256" key="1">
    <source>
        <dbReference type="SAM" id="MobiDB-lite"/>
    </source>
</evidence>
<dbReference type="RefSeq" id="WP_382185288.1">
    <property type="nucleotide sequence ID" value="NZ_JBHSZI010000001.1"/>
</dbReference>
<evidence type="ECO:0000313" key="3">
    <source>
        <dbReference type="Proteomes" id="UP001596445"/>
    </source>
</evidence>
<gene>
    <name evidence="2" type="ORF">ACFQQG_09580</name>
</gene>
<protein>
    <submittedName>
        <fullName evidence="2">Uncharacterized protein</fullName>
    </submittedName>
</protein>
<dbReference type="Gene3D" id="3.40.720.10">
    <property type="entry name" value="Alkaline Phosphatase, subunit A"/>
    <property type="match status" value="1"/>
</dbReference>
<feature type="compositionally biased region" description="Basic and acidic residues" evidence="1">
    <location>
        <begin position="167"/>
        <end position="177"/>
    </location>
</feature>
<feature type="region of interest" description="Disordered" evidence="1">
    <location>
        <begin position="139"/>
        <end position="177"/>
    </location>
</feature>
<keyword evidence="3" id="KW-1185">Reference proteome</keyword>
<organism evidence="2 3">
    <name type="scientific">Halovenus salina</name>
    <dbReference type="NCBI Taxonomy" id="1510225"/>
    <lineage>
        <taxon>Archaea</taxon>
        <taxon>Methanobacteriati</taxon>
        <taxon>Methanobacteriota</taxon>
        <taxon>Stenosarchaea group</taxon>
        <taxon>Halobacteria</taxon>
        <taxon>Halobacteriales</taxon>
        <taxon>Haloarculaceae</taxon>
        <taxon>Halovenus</taxon>
    </lineage>
</organism>
<reference evidence="2 3" key="1">
    <citation type="journal article" date="2019" name="Int. J. Syst. Evol. Microbiol.">
        <title>The Global Catalogue of Microorganisms (GCM) 10K type strain sequencing project: providing services to taxonomists for standard genome sequencing and annotation.</title>
        <authorList>
            <consortium name="The Broad Institute Genomics Platform"/>
            <consortium name="The Broad Institute Genome Sequencing Center for Infectious Disease"/>
            <person name="Wu L."/>
            <person name="Ma J."/>
        </authorList>
    </citation>
    <scope>NUCLEOTIDE SEQUENCE [LARGE SCALE GENOMIC DNA]</scope>
    <source>
        <strain evidence="2 3">JCM 30072</strain>
    </source>
</reference>
<sequence length="177" mass="19144">MSDDESEKNKIRDELESLTELPDGPDTVDVYEPGEVYTGKNTELAPELMIVVDGFECAVDPRASTDSQIFTAGPPSEARSGGHNQDGIVIAAGPAIEPGSNVDAKIYDIAPTLLSLHDMPIPEEMDGRVRTSFLAEVTDDEGLPPTAPIDTLVNSGEQTQREDDDEVQQRLEDLGYI</sequence>
<proteinExistence type="predicted"/>
<evidence type="ECO:0000313" key="2">
    <source>
        <dbReference type="EMBL" id="MFC7058379.1"/>
    </source>
</evidence>
<dbReference type="AlphaFoldDB" id="A0ABD5W0W3"/>
<dbReference type="Proteomes" id="UP001596445">
    <property type="component" value="Unassembled WGS sequence"/>
</dbReference>